<dbReference type="InterPro" id="IPR018490">
    <property type="entry name" value="cNMP-bd_dom_sf"/>
</dbReference>
<dbReference type="PANTHER" id="PTHR48105">
    <property type="entry name" value="THIOREDOXIN REDUCTASE 1-RELATED-RELATED"/>
    <property type="match status" value="1"/>
</dbReference>
<keyword evidence="2" id="KW-0285">Flavoprotein</keyword>
<dbReference type="InterPro" id="IPR036188">
    <property type="entry name" value="FAD/NAD-bd_sf"/>
</dbReference>
<dbReference type="RefSeq" id="WP_204637017.1">
    <property type="nucleotide sequence ID" value="NZ_JADIKC010000007.1"/>
</dbReference>
<accession>A0ABS2JUA4</accession>
<name>A0ABS2JUA4_9GAMM</name>
<dbReference type="PRINTS" id="PR00469">
    <property type="entry name" value="PNDRDTASEII"/>
</dbReference>
<organism evidence="6 7">
    <name type="scientific">Dyella kyungheensis</name>
    <dbReference type="NCBI Taxonomy" id="1242174"/>
    <lineage>
        <taxon>Bacteria</taxon>
        <taxon>Pseudomonadati</taxon>
        <taxon>Pseudomonadota</taxon>
        <taxon>Gammaproteobacteria</taxon>
        <taxon>Lysobacterales</taxon>
        <taxon>Rhodanobacteraceae</taxon>
        <taxon>Dyella</taxon>
    </lineage>
</organism>
<evidence type="ECO:0000313" key="7">
    <source>
        <dbReference type="Proteomes" id="UP001430065"/>
    </source>
</evidence>
<gene>
    <name evidence="6" type="ORF">ISP20_15480</name>
</gene>
<sequence length="558" mass="60173">MSEQSPAPEVVYDPTDPMNRKEQMFPRLDPSMVRRIASYGQEELVPTGTMLFERGQRGVDFFLVLDGLVEVFDIDKHGQSNVFTMYAARQFSGEMNMFNHRAVMASARVAMDSRVLRVRSADFRRMVAAEADISEIIMRAFILRRVGLIRAGFGGVVLVGPGHSGDTLRLERFLVRNGYPHRLIDTEVDADAEGFIECFQLHPDQLPVVICPERCFLQNPSTSELADELGLTEVIDPDFVYDVAVAGAGPAGLAAAVYAASEGLTTIVVEGVAPGGQAGTSSKIENYLGFPTGISGQALAGRAQAQAQKFGARLAISRQASALDCSVHPFRMRLDDGQTIQARVVIVATGARYRKLDVPGYELFEGAGIHYACTAMEGQLCKNEEVVVVGGGNSAGQAAVFLSRIASHVHVLVRSSGLAATMSDYLVRRIQLSSSITLHTHSEIVNLEGDGRLKQVSWRQRETGEVTTRPVSNVFVMIGAEPNTDWLKDCLALDNKGFVLTGRCAQGHLLESPYATTKPGIFAVGDVRSGSVKRVASSVGEGSVVIQAVHGYLAPAPG</sequence>
<dbReference type="InterPro" id="IPR000595">
    <property type="entry name" value="cNMP-bd_dom"/>
</dbReference>
<dbReference type="InterPro" id="IPR014710">
    <property type="entry name" value="RmlC-like_jellyroll"/>
</dbReference>
<dbReference type="SUPFAM" id="SSF51905">
    <property type="entry name" value="FAD/NAD(P)-binding domain"/>
    <property type="match status" value="1"/>
</dbReference>
<dbReference type="EMBL" id="JADIKC010000007">
    <property type="protein sequence ID" value="MBM7122568.1"/>
    <property type="molecule type" value="Genomic_DNA"/>
</dbReference>
<evidence type="ECO:0000313" key="6">
    <source>
        <dbReference type="EMBL" id="MBM7122568.1"/>
    </source>
</evidence>
<evidence type="ECO:0000256" key="4">
    <source>
        <dbReference type="SAM" id="MobiDB-lite"/>
    </source>
</evidence>
<feature type="region of interest" description="Disordered" evidence="4">
    <location>
        <begin position="1"/>
        <end position="22"/>
    </location>
</feature>
<keyword evidence="3" id="KW-0560">Oxidoreductase</keyword>
<dbReference type="Proteomes" id="UP001430065">
    <property type="component" value="Unassembled WGS sequence"/>
</dbReference>
<dbReference type="SMART" id="SM00100">
    <property type="entry name" value="cNMP"/>
    <property type="match status" value="1"/>
</dbReference>
<dbReference type="PRINTS" id="PR00368">
    <property type="entry name" value="FADPNR"/>
</dbReference>
<comment type="subcellular location">
    <subcellularLocation>
        <location evidence="1">Cytoplasm</location>
    </subcellularLocation>
</comment>
<keyword evidence="7" id="KW-1185">Reference proteome</keyword>
<evidence type="ECO:0000256" key="1">
    <source>
        <dbReference type="ARBA" id="ARBA00004496"/>
    </source>
</evidence>
<dbReference type="Pfam" id="PF07992">
    <property type="entry name" value="Pyr_redox_2"/>
    <property type="match status" value="1"/>
</dbReference>
<reference evidence="6 7" key="1">
    <citation type="submission" date="2020-10" db="EMBL/GenBank/DDBJ databases">
        <title>Phylogeny of dyella-like bacteria.</title>
        <authorList>
            <person name="Fu J."/>
        </authorList>
    </citation>
    <scope>NUCLEOTIDE SEQUENCE [LARGE SCALE GENOMIC DNA]</scope>
    <source>
        <strain evidence="6 7">THG-B117</strain>
    </source>
</reference>
<dbReference type="PROSITE" id="PS50042">
    <property type="entry name" value="CNMP_BINDING_3"/>
    <property type="match status" value="1"/>
</dbReference>
<dbReference type="InterPro" id="IPR050097">
    <property type="entry name" value="Ferredoxin-NADP_redctase_2"/>
</dbReference>
<dbReference type="Gene3D" id="3.50.50.60">
    <property type="entry name" value="FAD/NAD(P)-binding domain"/>
    <property type="match status" value="2"/>
</dbReference>
<dbReference type="Gene3D" id="2.60.120.10">
    <property type="entry name" value="Jelly Rolls"/>
    <property type="match status" value="1"/>
</dbReference>
<protein>
    <submittedName>
        <fullName evidence="6">FAD-dependent oxidoreductase</fullName>
    </submittedName>
</protein>
<evidence type="ECO:0000259" key="5">
    <source>
        <dbReference type="PROSITE" id="PS50042"/>
    </source>
</evidence>
<evidence type="ECO:0000256" key="3">
    <source>
        <dbReference type="ARBA" id="ARBA00023002"/>
    </source>
</evidence>
<proteinExistence type="predicted"/>
<feature type="domain" description="Cyclic nucleotide-binding" evidence="5">
    <location>
        <begin position="24"/>
        <end position="144"/>
    </location>
</feature>
<dbReference type="InterPro" id="IPR023753">
    <property type="entry name" value="FAD/NAD-binding_dom"/>
</dbReference>
<dbReference type="CDD" id="cd00038">
    <property type="entry name" value="CAP_ED"/>
    <property type="match status" value="1"/>
</dbReference>
<comment type="caution">
    <text evidence="6">The sequence shown here is derived from an EMBL/GenBank/DDBJ whole genome shotgun (WGS) entry which is preliminary data.</text>
</comment>
<dbReference type="Pfam" id="PF00027">
    <property type="entry name" value="cNMP_binding"/>
    <property type="match status" value="1"/>
</dbReference>
<evidence type="ECO:0000256" key="2">
    <source>
        <dbReference type="ARBA" id="ARBA00022630"/>
    </source>
</evidence>
<dbReference type="SUPFAM" id="SSF51206">
    <property type="entry name" value="cAMP-binding domain-like"/>
    <property type="match status" value="1"/>
</dbReference>